<feature type="compositionally biased region" description="Basic and acidic residues" evidence="5">
    <location>
        <begin position="15"/>
        <end position="24"/>
    </location>
</feature>
<dbReference type="Gene3D" id="3.40.50.1820">
    <property type="entry name" value="alpha/beta hydrolase"/>
    <property type="match status" value="1"/>
</dbReference>
<keyword evidence="2" id="KW-0645">Protease</keyword>
<dbReference type="SUPFAM" id="SSF53474">
    <property type="entry name" value="alpha/beta-Hydrolases"/>
    <property type="match status" value="1"/>
</dbReference>
<evidence type="ECO:0000256" key="3">
    <source>
        <dbReference type="ARBA" id="ARBA00022801"/>
    </source>
</evidence>
<feature type="region of interest" description="Disordered" evidence="5">
    <location>
        <begin position="1"/>
        <end position="24"/>
    </location>
</feature>
<gene>
    <name evidence="8" type="ORF">ACFQS8_04840</name>
</gene>
<evidence type="ECO:0000259" key="6">
    <source>
        <dbReference type="Pfam" id="PF00326"/>
    </source>
</evidence>
<organism evidence="8 9">
    <name type="scientific">Hirschia litorea</name>
    <dbReference type="NCBI Taxonomy" id="1199156"/>
    <lineage>
        <taxon>Bacteria</taxon>
        <taxon>Pseudomonadati</taxon>
        <taxon>Pseudomonadota</taxon>
        <taxon>Alphaproteobacteria</taxon>
        <taxon>Hyphomonadales</taxon>
        <taxon>Hyphomonadaceae</taxon>
        <taxon>Hirschia</taxon>
    </lineage>
</organism>
<dbReference type="InterPro" id="IPR002471">
    <property type="entry name" value="Pept_S9_AS"/>
</dbReference>
<dbReference type="InterPro" id="IPR029058">
    <property type="entry name" value="AB_hydrolase_fold"/>
</dbReference>
<dbReference type="InterPro" id="IPR001375">
    <property type="entry name" value="Peptidase_S9_cat"/>
</dbReference>
<feature type="domain" description="Peptidase S9 prolyl oligopeptidase catalytic" evidence="6">
    <location>
        <begin position="491"/>
        <end position="704"/>
    </location>
</feature>
<comment type="similarity">
    <text evidence="1">Belongs to the peptidase S9A family.</text>
</comment>
<dbReference type="InterPro" id="IPR002470">
    <property type="entry name" value="Peptidase_S9A"/>
</dbReference>
<accession>A0ABW2IIJ3</accession>
<evidence type="ECO:0000256" key="4">
    <source>
        <dbReference type="ARBA" id="ARBA00022825"/>
    </source>
</evidence>
<evidence type="ECO:0000256" key="5">
    <source>
        <dbReference type="SAM" id="MobiDB-lite"/>
    </source>
</evidence>
<dbReference type="EMBL" id="JBHTBR010000002">
    <property type="protein sequence ID" value="MFC7290931.1"/>
    <property type="molecule type" value="Genomic_DNA"/>
</dbReference>
<reference evidence="9" key="1">
    <citation type="journal article" date="2019" name="Int. J. Syst. Evol. Microbiol.">
        <title>The Global Catalogue of Microorganisms (GCM) 10K type strain sequencing project: providing services to taxonomists for standard genome sequencing and annotation.</title>
        <authorList>
            <consortium name="The Broad Institute Genomics Platform"/>
            <consortium name="The Broad Institute Genome Sequencing Center for Infectious Disease"/>
            <person name="Wu L."/>
            <person name="Ma J."/>
        </authorList>
    </citation>
    <scope>NUCLEOTIDE SEQUENCE [LARGE SCALE GENOMIC DNA]</scope>
    <source>
        <strain evidence="9">CCUG 51308</strain>
    </source>
</reference>
<comment type="caution">
    <text evidence="8">The sequence shown here is derived from an EMBL/GenBank/DDBJ whole genome shotgun (WGS) entry which is preliminary data.</text>
</comment>
<sequence length="718" mass="80433">MSASSMVDPTPPIAKRVEKITEQVGRTRNDPYAWIRDDNWQEVMQDPSILKQDIRDYLEAENAYTKEVLETPTEALQTELFDEMKGRIKEDDSSVPAIDGEWAYYRKFREGGEYPVYARKPAASAFNDASDAEEVILLDGDAMGEGQEYFHFGQVSHSPDHSKIAYTVDDKGSEFYTLRIKDLNTGEHIDTVIENTYGAFTWAAASNAVYWINRNDNNRPEKIFFRKLGETTDSLVFHEQDTGYFLGIERSQSDKFIFIRTGNHTTSEYHYIRADSDNPTKLHTIAPREDGIEYEVVDYDGQFYIKTNADGAVDFKVMSAPYDSTDRADWKEVIAHQPGTLINDVSALKDWLVIEERKNALPQLSITSRKTGETHDIAFDEAAYDISASTGYEYDTDTIRLYYASPTTPDQTHDYNMATRQKTLLKTREIPSGHNPEDYVVDRVMAPAHDGELIPVTVLRHKDTPMDGSAPMLLYGYGSYGITISADFRTGRLSLVDRGFVYAMAHIRGSQAKGYQWYLDGKLEKKTNTFKDFLSAGHYLIDQKYTSKGQIVGMGGSAGGLLMGAVSNMEPEMFAGIIAAVPFVDVVNTMSDTELPLTPPEWPEWGNPLESAEDYDQILEYSPYDNVGDKPYPPMLITGGLTDPRVTYWEPAKWAAILRHEAPKAGPYFLRINMGAGHGGASGRFEGLKETAIEYSFALAAVGKAGDTLDLSAKETSN</sequence>
<dbReference type="Pfam" id="PF02897">
    <property type="entry name" value="Peptidase_S9_N"/>
    <property type="match status" value="1"/>
</dbReference>
<evidence type="ECO:0000313" key="8">
    <source>
        <dbReference type="EMBL" id="MFC7290931.1"/>
    </source>
</evidence>
<dbReference type="PANTHER" id="PTHR11757:SF19">
    <property type="entry name" value="PROLYL ENDOPEPTIDASE-LIKE"/>
    <property type="match status" value="1"/>
</dbReference>
<evidence type="ECO:0000259" key="7">
    <source>
        <dbReference type="Pfam" id="PF02897"/>
    </source>
</evidence>
<dbReference type="SUPFAM" id="SSF50993">
    <property type="entry name" value="Peptidase/esterase 'gauge' domain"/>
    <property type="match status" value="1"/>
</dbReference>
<name>A0ABW2IIJ3_9PROT</name>
<feature type="domain" description="Peptidase S9A N-terminal" evidence="7">
    <location>
        <begin position="11"/>
        <end position="427"/>
    </location>
</feature>
<dbReference type="PANTHER" id="PTHR11757">
    <property type="entry name" value="PROTEASE FAMILY S9A OLIGOPEPTIDASE"/>
    <property type="match status" value="1"/>
</dbReference>
<protein>
    <submittedName>
        <fullName evidence="8">S9 family peptidase</fullName>
    </submittedName>
</protein>
<dbReference type="RefSeq" id="WP_382166584.1">
    <property type="nucleotide sequence ID" value="NZ_JBHTBR010000002.1"/>
</dbReference>
<evidence type="ECO:0000256" key="1">
    <source>
        <dbReference type="ARBA" id="ARBA00005228"/>
    </source>
</evidence>
<evidence type="ECO:0000313" key="9">
    <source>
        <dbReference type="Proteomes" id="UP001596492"/>
    </source>
</evidence>
<dbReference type="Pfam" id="PF00326">
    <property type="entry name" value="Peptidase_S9"/>
    <property type="match status" value="1"/>
</dbReference>
<keyword evidence="3" id="KW-0378">Hydrolase</keyword>
<dbReference type="InterPro" id="IPR051543">
    <property type="entry name" value="Serine_Peptidase_S9A"/>
</dbReference>
<dbReference type="InterPro" id="IPR023302">
    <property type="entry name" value="Pept_S9A_N"/>
</dbReference>
<evidence type="ECO:0000256" key="2">
    <source>
        <dbReference type="ARBA" id="ARBA00022670"/>
    </source>
</evidence>
<dbReference type="Gene3D" id="2.130.10.120">
    <property type="entry name" value="Prolyl oligopeptidase, N-terminal domain"/>
    <property type="match status" value="1"/>
</dbReference>
<keyword evidence="4" id="KW-0720">Serine protease</keyword>
<dbReference type="PROSITE" id="PS00708">
    <property type="entry name" value="PRO_ENDOPEP_SER"/>
    <property type="match status" value="1"/>
</dbReference>
<proteinExistence type="inferred from homology"/>
<keyword evidence="9" id="KW-1185">Reference proteome</keyword>
<dbReference type="Proteomes" id="UP001596492">
    <property type="component" value="Unassembled WGS sequence"/>
</dbReference>
<dbReference type="PRINTS" id="PR00862">
    <property type="entry name" value="PROLIGOPTASE"/>
</dbReference>